<protein>
    <submittedName>
        <fullName evidence="1">Uncharacterized protein</fullName>
    </submittedName>
</protein>
<accession>A0A2S1ERG9</accession>
<sequence length="87" mass="10179">MRNLVVKKQKVKFEVYKATDSDDHPVNIAGLLQQSNSLRNDQKEVKLYGVTVRIDKFEKLILDDQTLRKFPGLELVYFHMTRNVNLS</sequence>
<reference evidence="1 2" key="1">
    <citation type="submission" date="2018-03" db="EMBL/GenBank/DDBJ databases">
        <title>Complete Genome Sequence of the Chinese traditional Highland Barley wine Isolate Lactobacillus reuteri WHH1689.</title>
        <authorList>
            <person name="Chen S."/>
            <person name="Chen L."/>
            <person name="Chen L."/>
            <person name="Li Y."/>
        </authorList>
    </citation>
    <scope>NUCLEOTIDE SEQUENCE [LARGE SCALE GENOMIC DNA]</scope>
    <source>
        <strain evidence="1 2">WHH1689</strain>
    </source>
</reference>
<gene>
    <name evidence="1" type="ORF">LWHH1689_1210</name>
</gene>
<dbReference type="EMBL" id="CP027805">
    <property type="protein sequence ID" value="AWD62515.1"/>
    <property type="molecule type" value="Genomic_DNA"/>
</dbReference>
<proteinExistence type="predicted"/>
<evidence type="ECO:0000313" key="1">
    <source>
        <dbReference type="EMBL" id="AWD62515.1"/>
    </source>
</evidence>
<name>A0A2S1ERG9_LIMRT</name>
<organism evidence="1 2">
    <name type="scientific">Limosilactobacillus reuteri</name>
    <name type="common">Lactobacillus reuteri</name>
    <dbReference type="NCBI Taxonomy" id="1598"/>
    <lineage>
        <taxon>Bacteria</taxon>
        <taxon>Bacillati</taxon>
        <taxon>Bacillota</taxon>
        <taxon>Bacilli</taxon>
        <taxon>Lactobacillales</taxon>
        <taxon>Lactobacillaceae</taxon>
        <taxon>Limosilactobacillus</taxon>
    </lineage>
</organism>
<dbReference type="Proteomes" id="UP000244369">
    <property type="component" value="Chromosome"/>
</dbReference>
<dbReference type="AlphaFoldDB" id="A0A2S1ERG9"/>
<evidence type="ECO:0000313" key="2">
    <source>
        <dbReference type="Proteomes" id="UP000244369"/>
    </source>
</evidence>